<evidence type="ECO:0000313" key="2">
    <source>
        <dbReference type="EMBL" id="KOO52796.1"/>
    </source>
</evidence>
<protein>
    <submittedName>
        <fullName evidence="2">Uncharacterized protein</fullName>
    </submittedName>
</protein>
<feature type="region of interest" description="Disordered" evidence="1">
    <location>
        <begin position="101"/>
        <end position="129"/>
    </location>
</feature>
<dbReference type="Proteomes" id="UP000037460">
    <property type="component" value="Unassembled WGS sequence"/>
</dbReference>
<keyword evidence="3" id="KW-1185">Reference proteome</keyword>
<proteinExistence type="predicted"/>
<dbReference type="EMBL" id="JWZX01000497">
    <property type="protein sequence ID" value="KOO52796.1"/>
    <property type="molecule type" value="Genomic_DNA"/>
</dbReference>
<sequence length="129" mass="13849">MAAQPGETPDVEGEPWVLRLGNFLTKKKDTPKDETPWAVKLGTYLEERRPAPWTIIANEKPKDPLALRLGTFLNELGGTRDGESSEPSEPIVLRVGNYLNGATRKGADGEDSPLMGGQSPTAAAPPQAV</sequence>
<dbReference type="AlphaFoldDB" id="A0A0M0LP61"/>
<name>A0A0M0LP61_9EUKA</name>
<dbReference type="OrthoDB" id="10533334at2759"/>
<evidence type="ECO:0000313" key="3">
    <source>
        <dbReference type="Proteomes" id="UP000037460"/>
    </source>
</evidence>
<gene>
    <name evidence="2" type="ORF">Ctob_014493</name>
</gene>
<accession>A0A0M0LP61</accession>
<organism evidence="2 3">
    <name type="scientific">Chrysochromulina tobinii</name>
    <dbReference type="NCBI Taxonomy" id="1460289"/>
    <lineage>
        <taxon>Eukaryota</taxon>
        <taxon>Haptista</taxon>
        <taxon>Haptophyta</taxon>
        <taxon>Prymnesiophyceae</taxon>
        <taxon>Prymnesiales</taxon>
        <taxon>Chrysochromulinaceae</taxon>
        <taxon>Chrysochromulina</taxon>
    </lineage>
</organism>
<reference evidence="3" key="1">
    <citation type="journal article" date="2015" name="PLoS Genet.">
        <title>Genome Sequence and Transcriptome Analyses of Chrysochromulina tobin: Metabolic Tools for Enhanced Algal Fitness in the Prominent Order Prymnesiales (Haptophyceae).</title>
        <authorList>
            <person name="Hovde B.T."/>
            <person name="Deodato C.R."/>
            <person name="Hunsperger H.M."/>
            <person name="Ryken S.A."/>
            <person name="Yost W."/>
            <person name="Jha R.K."/>
            <person name="Patterson J."/>
            <person name="Monnat R.J. Jr."/>
            <person name="Barlow S.B."/>
            <person name="Starkenburg S.R."/>
            <person name="Cattolico R.A."/>
        </authorList>
    </citation>
    <scope>NUCLEOTIDE SEQUENCE</scope>
    <source>
        <strain evidence="3">CCMP291</strain>
    </source>
</reference>
<comment type="caution">
    <text evidence="2">The sequence shown here is derived from an EMBL/GenBank/DDBJ whole genome shotgun (WGS) entry which is preliminary data.</text>
</comment>
<evidence type="ECO:0000256" key="1">
    <source>
        <dbReference type="SAM" id="MobiDB-lite"/>
    </source>
</evidence>